<protein>
    <submittedName>
        <fullName evidence="6">ATP-binding cassette domain-containing protein</fullName>
    </submittedName>
</protein>
<name>A0ABT5AVI0_9CYAN</name>
<keyword evidence="4 6" id="KW-0067">ATP-binding</keyword>
<dbReference type="Gene3D" id="3.40.50.300">
    <property type="entry name" value="P-loop containing nucleotide triphosphate hydrolases"/>
    <property type="match status" value="1"/>
</dbReference>
<comment type="caution">
    <text evidence="6">The sequence shown here is derived from an EMBL/GenBank/DDBJ whole genome shotgun (WGS) entry which is preliminary data.</text>
</comment>
<evidence type="ECO:0000256" key="2">
    <source>
        <dbReference type="ARBA" id="ARBA00022448"/>
    </source>
</evidence>
<proteinExistence type="inferred from homology"/>
<dbReference type="PROSITE" id="PS50893">
    <property type="entry name" value="ABC_TRANSPORTER_2"/>
    <property type="match status" value="1"/>
</dbReference>
<keyword evidence="3" id="KW-0547">Nucleotide-binding</keyword>
<organism evidence="6 7">
    <name type="scientific">Anabaenopsis arnoldii</name>
    <dbReference type="NCBI Taxonomy" id="2152938"/>
    <lineage>
        <taxon>Bacteria</taxon>
        <taxon>Bacillati</taxon>
        <taxon>Cyanobacteriota</taxon>
        <taxon>Cyanophyceae</taxon>
        <taxon>Nostocales</taxon>
        <taxon>Nodulariaceae</taxon>
        <taxon>Anabaenopsis</taxon>
    </lineage>
</organism>
<dbReference type="Proteomes" id="UP001212499">
    <property type="component" value="Unassembled WGS sequence"/>
</dbReference>
<dbReference type="PANTHER" id="PTHR43117:SF4">
    <property type="entry name" value="OSMOPROTECTANT IMPORT ATP-BINDING PROTEIN OSMV"/>
    <property type="match status" value="1"/>
</dbReference>
<dbReference type="InterPro" id="IPR003439">
    <property type="entry name" value="ABC_transporter-like_ATP-bd"/>
</dbReference>
<dbReference type="SUPFAM" id="SSF52540">
    <property type="entry name" value="P-loop containing nucleoside triphosphate hydrolases"/>
    <property type="match status" value="1"/>
</dbReference>
<reference evidence="6 7" key="1">
    <citation type="submission" date="2023-01" db="EMBL/GenBank/DDBJ databases">
        <title>Genomes from the Australian National Cyanobacteria Reference Collection.</title>
        <authorList>
            <person name="Willis A."/>
            <person name="Lee E.M.F."/>
        </authorList>
    </citation>
    <scope>NUCLEOTIDE SEQUENCE [LARGE SCALE GENOMIC DNA]</scope>
    <source>
        <strain evidence="6 7">CS-1033</strain>
    </source>
</reference>
<dbReference type="SMART" id="SM00382">
    <property type="entry name" value="AAA"/>
    <property type="match status" value="1"/>
</dbReference>
<dbReference type="Pfam" id="PF00005">
    <property type="entry name" value="ABC_tran"/>
    <property type="match status" value="1"/>
</dbReference>
<dbReference type="GO" id="GO:0005524">
    <property type="term" value="F:ATP binding"/>
    <property type="evidence" value="ECO:0007669"/>
    <property type="project" value="UniProtKB-KW"/>
</dbReference>
<sequence>MQPHQPTVVEFRDVTLRRNHRFLVSHLNFSIIQGEALVLLGRSGSGKTTTMKLINGLLMPTQGEVLFNGIPTTEWDEIKLRRNIGYVIQETGLFPHFTVERNVALVPTLLGWQSKQIKIRVYELLQMVGLEPQQFAGRYPHELSGGQKQRVGVARALAADPPVLLMDEPFGALDPMTRLELQQEFHRLQQELNKTVVFITHDIQEAFVLASRVGLMSEGELVLLGTKDEFKGSVHPESLAFLKCLQSLENL</sequence>
<dbReference type="EMBL" id="JAQMUH010000190">
    <property type="protein sequence ID" value="MDB9541323.1"/>
    <property type="molecule type" value="Genomic_DNA"/>
</dbReference>
<keyword evidence="2" id="KW-0813">Transport</keyword>
<gene>
    <name evidence="6" type="ORF">PN457_16945</name>
</gene>
<dbReference type="InterPro" id="IPR017871">
    <property type="entry name" value="ABC_transporter-like_CS"/>
</dbReference>
<evidence type="ECO:0000256" key="3">
    <source>
        <dbReference type="ARBA" id="ARBA00022741"/>
    </source>
</evidence>
<evidence type="ECO:0000313" key="6">
    <source>
        <dbReference type="EMBL" id="MDB9541323.1"/>
    </source>
</evidence>
<evidence type="ECO:0000313" key="7">
    <source>
        <dbReference type="Proteomes" id="UP001212499"/>
    </source>
</evidence>
<dbReference type="PANTHER" id="PTHR43117">
    <property type="entry name" value="OSMOPROTECTANT IMPORT ATP-BINDING PROTEIN OSMV"/>
    <property type="match status" value="1"/>
</dbReference>
<keyword evidence="7" id="KW-1185">Reference proteome</keyword>
<dbReference type="RefSeq" id="WP_271734746.1">
    <property type="nucleotide sequence ID" value="NZ_JANQDP010000198.1"/>
</dbReference>
<accession>A0ABT5AVI0</accession>
<dbReference type="InterPro" id="IPR027417">
    <property type="entry name" value="P-loop_NTPase"/>
</dbReference>
<evidence type="ECO:0000256" key="1">
    <source>
        <dbReference type="ARBA" id="ARBA00005417"/>
    </source>
</evidence>
<evidence type="ECO:0000259" key="5">
    <source>
        <dbReference type="PROSITE" id="PS50893"/>
    </source>
</evidence>
<dbReference type="InterPro" id="IPR003593">
    <property type="entry name" value="AAA+_ATPase"/>
</dbReference>
<evidence type="ECO:0000256" key="4">
    <source>
        <dbReference type="ARBA" id="ARBA00022840"/>
    </source>
</evidence>
<comment type="similarity">
    <text evidence="1">Belongs to the ABC transporter superfamily.</text>
</comment>
<feature type="domain" description="ABC transporter" evidence="5">
    <location>
        <begin position="9"/>
        <end position="243"/>
    </location>
</feature>
<dbReference type="PROSITE" id="PS00211">
    <property type="entry name" value="ABC_TRANSPORTER_1"/>
    <property type="match status" value="1"/>
</dbReference>